<dbReference type="SUPFAM" id="SSF53335">
    <property type="entry name" value="S-adenosyl-L-methionine-dependent methyltransferases"/>
    <property type="match status" value="1"/>
</dbReference>
<evidence type="ECO:0000313" key="2">
    <source>
        <dbReference type="Proteomes" id="UP000078559"/>
    </source>
</evidence>
<dbReference type="InterPro" id="IPR029063">
    <property type="entry name" value="SAM-dependent_MTases_sf"/>
</dbReference>
<keyword evidence="2" id="KW-1185">Reference proteome</keyword>
<dbReference type="GO" id="GO:0008757">
    <property type="term" value="F:S-adenosylmethionine-dependent methyltransferase activity"/>
    <property type="evidence" value="ECO:0007669"/>
    <property type="project" value="UniProtKB-ARBA"/>
</dbReference>
<proteinExistence type="predicted"/>
<dbReference type="PANTHER" id="PTHR14614">
    <property type="entry name" value="HEPATOCELLULAR CARCINOMA-ASSOCIATED ANTIGEN"/>
    <property type="match status" value="1"/>
</dbReference>
<organism evidence="1 2">
    <name type="scientific">Cytospora mali</name>
    <name type="common">Apple Valsa canker fungus</name>
    <name type="synonym">Valsa mali</name>
    <dbReference type="NCBI Taxonomy" id="578113"/>
    <lineage>
        <taxon>Eukaryota</taxon>
        <taxon>Fungi</taxon>
        <taxon>Dikarya</taxon>
        <taxon>Ascomycota</taxon>
        <taxon>Pezizomycotina</taxon>
        <taxon>Sordariomycetes</taxon>
        <taxon>Sordariomycetidae</taxon>
        <taxon>Diaporthales</taxon>
        <taxon>Cytosporaceae</taxon>
        <taxon>Cytospora</taxon>
    </lineage>
</organism>
<dbReference type="Proteomes" id="UP000078559">
    <property type="component" value="Chromosome 9"/>
</dbReference>
<dbReference type="Pfam" id="PF10294">
    <property type="entry name" value="Methyltransf_16"/>
    <property type="match status" value="1"/>
</dbReference>
<protein>
    <recommendedName>
        <fullName evidence="3">Protein-lysine N-methyltransferase EFM3</fullName>
    </recommendedName>
</protein>
<dbReference type="InterPro" id="IPR019410">
    <property type="entry name" value="Methyltransf_16"/>
</dbReference>
<dbReference type="EMBL" id="CM003106">
    <property type="protein sequence ID" value="KUI72588.1"/>
    <property type="molecule type" value="Genomic_DNA"/>
</dbReference>
<gene>
    <name evidence="1" type="ORF">VM1G_08631</name>
</gene>
<dbReference type="OrthoDB" id="194386at2759"/>
<accession>A0A194W915</accession>
<dbReference type="PANTHER" id="PTHR14614:SF130">
    <property type="entry name" value="PROTEIN-LYSINE N-METHYLTRANSFERASE EEF2KMT"/>
    <property type="match status" value="1"/>
</dbReference>
<evidence type="ECO:0008006" key="3">
    <source>
        <dbReference type="Google" id="ProtNLM"/>
    </source>
</evidence>
<reference evidence="1" key="1">
    <citation type="submission" date="2014-12" db="EMBL/GenBank/DDBJ databases">
        <title>Genome Sequence of Valsa Canker Pathogens Uncovers a Specific Adaption of Colonization on Woody Bark.</title>
        <authorList>
            <person name="Yin Z."/>
            <person name="Liu H."/>
            <person name="Gao X."/>
            <person name="Li Z."/>
            <person name="Song N."/>
            <person name="Ke X."/>
            <person name="Dai Q."/>
            <person name="Wu Y."/>
            <person name="Sun Y."/>
            <person name="Xu J.-R."/>
            <person name="Kang Z.K."/>
            <person name="Wang L."/>
            <person name="Huang L."/>
        </authorList>
    </citation>
    <scope>NUCLEOTIDE SEQUENCE [LARGE SCALE GENOMIC DNA]</scope>
    <source>
        <strain evidence="1">03-8</strain>
    </source>
</reference>
<dbReference type="SMR" id="A0A194W915"/>
<sequence length="382" mass="42678">MGSSEPKTGSDTTSYHGGGDGLLGLDRAAIDRFCCQYLQLETPLDYPDGQILKRPDVQEEIFDRMFSGQSHSSKITRFQLRALKELVARIQTSISDDESNDYEVSDKLMDRLGELMFHPLMPEADEAQQRRLVTYHMSLLQPPAPIYILENRSLISAGGTTGLRTWEAGLYFGQYLCVNPHLVAGKRVLELGTGTGYLSILCAKFLDAVHVTASDGAEEVVDNLADNFILNDLEWDFGSSRKTRLSPKLLKWGHALVGTEEPEWIGGQKVDLIIGADITYDQKANPSLVSTLSELLELYPDAEVIVATIQRNTETLSIFQDACTRNRLRLEELEFTTREQEHVLELRGQPHGPLTPFYSTQAPMRIFQVSHSAKKVTDSLSP</sequence>
<dbReference type="CDD" id="cd02440">
    <property type="entry name" value="AdoMet_MTases"/>
    <property type="match status" value="1"/>
</dbReference>
<dbReference type="AlphaFoldDB" id="A0A194W915"/>
<evidence type="ECO:0000313" key="1">
    <source>
        <dbReference type="EMBL" id="KUI72588.1"/>
    </source>
</evidence>
<dbReference type="Gene3D" id="3.40.50.150">
    <property type="entry name" value="Vaccinia Virus protein VP39"/>
    <property type="match status" value="1"/>
</dbReference>
<dbReference type="GO" id="GO:0005737">
    <property type="term" value="C:cytoplasm"/>
    <property type="evidence" value="ECO:0007669"/>
    <property type="project" value="TreeGrafter"/>
</dbReference>
<name>A0A194W915_CYTMA</name>